<dbReference type="InterPro" id="IPR000866">
    <property type="entry name" value="AhpC/TSA"/>
</dbReference>
<reference evidence="2 3" key="1">
    <citation type="submission" date="2018-08" db="EMBL/GenBank/DDBJ databases">
        <title>Form III RuBisCO-mediated autotrophy in Thermodesulfobium bacteria.</title>
        <authorList>
            <person name="Toshchakov S.V."/>
            <person name="Kublanov I.V."/>
            <person name="Frolov E."/>
            <person name="Bonch-Osmolovskaya E.A."/>
            <person name="Tourova T.P."/>
            <person name="Chernych N.A."/>
            <person name="Lebedinsky A.V."/>
        </authorList>
    </citation>
    <scope>NUCLEOTIDE SEQUENCE [LARGE SCALE GENOMIC DNA]</scope>
    <source>
        <strain evidence="2 3">SR</strain>
    </source>
</reference>
<dbReference type="SUPFAM" id="SSF52833">
    <property type="entry name" value="Thioredoxin-like"/>
    <property type="match status" value="1"/>
</dbReference>
<evidence type="ECO:0000259" key="1">
    <source>
        <dbReference type="PROSITE" id="PS51352"/>
    </source>
</evidence>
<dbReference type="InterPro" id="IPR036249">
    <property type="entry name" value="Thioredoxin-like_sf"/>
</dbReference>
<sequence>MPCRSPALRLEQKGKGVKALRRFLLWLLVLLLLAGCFARPEGKESFKEAPAFRQPLLGGGELNFPADCRGKVTLLIFFSPNCPACVQELIALRDQFSSWEGQGVKIFLVAPEPPSVLTSFLQEYNLKVPVVLDPQGTVGSAYGVTGIPLSVWVDKQGRIKYKSLGWRAGKEKEFASWVAKLTQE</sequence>
<dbReference type="Proteomes" id="UP000256329">
    <property type="component" value="Unassembled WGS sequence"/>
</dbReference>
<dbReference type="OrthoDB" id="9809733at2"/>
<dbReference type="GO" id="GO:0016491">
    <property type="term" value="F:oxidoreductase activity"/>
    <property type="evidence" value="ECO:0007669"/>
    <property type="project" value="InterPro"/>
</dbReference>
<dbReference type="GO" id="GO:0016209">
    <property type="term" value="F:antioxidant activity"/>
    <property type="evidence" value="ECO:0007669"/>
    <property type="project" value="InterPro"/>
</dbReference>
<comment type="caution">
    <text evidence="2">The sequence shown here is derived from an EMBL/GenBank/DDBJ whole genome shotgun (WGS) entry which is preliminary data.</text>
</comment>
<proteinExistence type="predicted"/>
<dbReference type="Pfam" id="PF00578">
    <property type="entry name" value="AhpC-TSA"/>
    <property type="match status" value="1"/>
</dbReference>
<dbReference type="CDD" id="cd02966">
    <property type="entry name" value="TlpA_like_family"/>
    <property type="match status" value="1"/>
</dbReference>
<dbReference type="InterPro" id="IPR013766">
    <property type="entry name" value="Thioredoxin_domain"/>
</dbReference>
<name>A0A3D8P3B9_9THEO</name>
<keyword evidence="3" id="KW-1185">Reference proteome</keyword>
<dbReference type="PANTHER" id="PTHR42852:SF17">
    <property type="entry name" value="THIOREDOXIN-LIKE PROTEIN HI_1115"/>
    <property type="match status" value="1"/>
</dbReference>
<dbReference type="Gene3D" id="3.40.30.10">
    <property type="entry name" value="Glutaredoxin"/>
    <property type="match status" value="1"/>
</dbReference>
<dbReference type="InterPro" id="IPR017937">
    <property type="entry name" value="Thioredoxin_CS"/>
</dbReference>
<protein>
    <submittedName>
        <fullName evidence="2">TlpA family protein disulfide reductase</fullName>
    </submittedName>
</protein>
<dbReference type="PANTHER" id="PTHR42852">
    <property type="entry name" value="THIOL:DISULFIDE INTERCHANGE PROTEIN DSBE"/>
    <property type="match status" value="1"/>
</dbReference>
<evidence type="ECO:0000313" key="3">
    <source>
        <dbReference type="Proteomes" id="UP000256329"/>
    </source>
</evidence>
<gene>
    <name evidence="2" type="ORF">DXX99_05855</name>
</gene>
<dbReference type="EMBL" id="QSLN01000006">
    <property type="protein sequence ID" value="RDV83235.1"/>
    <property type="molecule type" value="Genomic_DNA"/>
</dbReference>
<feature type="domain" description="Thioredoxin" evidence="1">
    <location>
        <begin position="43"/>
        <end position="183"/>
    </location>
</feature>
<evidence type="ECO:0000313" key="2">
    <source>
        <dbReference type="EMBL" id="RDV83235.1"/>
    </source>
</evidence>
<dbReference type="PROSITE" id="PS51352">
    <property type="entry name" value="THIOREDOXIN_2"/>
    <property type="match status" value="1"/>
</dbReference>
<dbReference type="PROSITE" id="PS00194">
    <property type="entry name" value="THIOREDOXIN_1"/>
    <property type="match status" value="1"/>
</dbReference>
<dbReference type="AlphaFoldDB" id="A0A3D8P3B9"/>
<accession>A0A3D8P3B9</accession>
<organism evidence="2 3">
    <name type="scientific">Ammonifex thiophilus</name>
    <dbReference type="NCBI Taxonomy" id="444093"/>
    <lineage>
        <taxon>Bacteria</taxon>
        <taxon>Bacillati</taxon>
        <taxon>Bacillota</taxon>
        <taxon>Clostridia</taxon>
        <taxon>Thermoanaerobacterales</taxon>
        <taxon>Thermoanaerobacteraceae</taxon>
        <taxon>Ammonifex</taxon>
    </lineage>
</organism>
<dbReference type="InterPro" id="IPR050553">
    <property type="entry name" value="Thioredoxin_ResA/DsbE_sf"/>
</dbReference>